<dbReference type="KEGG" id="vg:10722942"/>
<proteinExistence type="predicted"/>
<dbReference type="EMBL" id="HQ116624">
    <property type="protein sequence ID" value="AEB00349.1"/>
    <property type="molecule type" value="Genomic_DNA"/>
</dbReference>
<dbReference type="OrthoDB" id="1963at10239"/>
<dbReference type="GeneID" id="10722942"/>
<sequence length="539" mass="60317">MSEMMLFVMATLVICMVVLHWTNLRLHALDQRQEDRMVTHDNSGVPFLEPPVEVNINENALSCHDTPTPCASNADCQLCSESLASCQRFEETVVLQLDDERQLTVYPGESYCLALDNRSARSCNPNTGTWVMRRVDSSNYALICHCDVPGLVTQLNIYEDCTVPVGCAPYGVIADVYASPLRCLCDDGFVSEISDTGTPYCRPMVMRDVVLRPEFYHRPPCRDGFLPAEHPAFDVVYRRQIGANVCLPDPCSIDPLTGERHEGRVVYEADGGADGGPLITCRCPVDQNLYPVYNVSSMLNTRYTETDAQIANVCVKPLKVDRRDVRSDLKVFWGRNSLKCDADIVFQVNEDQVSEPYRVLLQRRISVHPTASVTTDMLLKFQIDTAFVKSSVDSTHRDVYQGYIHLNYLRTHVNTCPLPGIGECTNPLVCGNINCFHNACIRNVYSSGYANRCFFFRVNRTFDDLGSVGLICVWNTPQYYAEGSVPVTFFVDALCATDGGYGVANDVRTLYFTDSGKTVGENQYGNLVQLLATYPYYNS</sequence>
<keyword evidence="2" id="KW-1185">Reference proteome</keyword>
<accession>F4ZKT8</accession>
<dbReference type="Pfam" id="PF05092">
    <property type="entry name" value="PIF"/>
    <property type="match status" value="1"/>
</dbReference>
<reference evidence="1 2" key="1">
    <citation type="journal article" date="2011" name="Arch. Virol.">
        <title>Genomic sequencing and analysis of Clostera anachoreta granulovirus.</title>
        <authorList>
            <person name="Liang Z."/>
            <person name="Zhang X."/>
            <person name="Yin X."/>
            <person name="Cao S."/>
            <person name="Xu F."/>
        </authorList>
    </citation>
    <scope>NUCLEOTIDE SEQUENCE [LARGE SCALE GENOMIC DNA]</scope>
    <source>
        <strain evidence="1">ClanGV-HBHN</strain>
    </source>
</reference>
<evidence type="ECO:0000313" key="1">
    <source>
        <dbReference type="EMBL" id="AEB00349.1"/>
    </source>
</evidence>
<dbReference type="InterPro" id="IPR007784">
    <property type="entry name" value="PIR"/>
</dbReference>
<evidence type="ECO:0000313" key="2">
    <source>
        <dbReference type="Proteomes" id="UP000203549"/>
    </source>
</evidence>
<protein>
    <submittedName>
        <fullName evidence="1">Pif-1</fullName>
    </submittedName>
</protein>
<dbReference type="Proteomes" id="UP000203549">
    <property type="component" value="Segment"/>
</dbReference>
<dbReference type="RefSeq" id="YP_004376269.1">
    <property type="nucleotide sequence ID" value="NC_015398.1"/>
</dbReference>
<name>F4ZKT8_9BBAC</name>
<organism evidence="1 2">
    <name type="scientific">Clostera anachoreta granulovirus</name>
    <dbReference type="NCBI Taxonomy" id="283675"/>
    <lineage>
        <taxon>Viruses</taxon>
        <taxon>Viruses incertae sedis</taxon>
        <taxon>Naldaviricetes</taxon>
        <taxon>Lefavirales</taxon>
        <taxon>Baculoviridae</taxon>
        <taxon>Betabaculovirus</taxon>
        <taxon>Betabaculovirus clanachoretae</taxon>
    </lineage>
</organism>